<dbReference type="InterPro" id="IPR015424">
    <property type="entry name" value="PyrdxlP-dep_Trfase"/>
</dbReference>
<sequence length="511" mass="54794">MLTRVVRSSLLPSLQRPASLVGTKITGRTMSSSSLSTTEQLQSFGERHVTKGIGRIAPGVMKKAEGSYVEYLDGKRMLDFTCGIGVTNLGHCHPKVSKAAAEQCMQLVHGQCSISFHEPYLRLIEKLLPIMPHPSLDSFFFWNSGSEAVEAALKMARATTGRQNIICMQGGYHGRTFGAMAVTRSKTGYSEGFHPLMPGVFVTPYPFWHQLGLSPSTPTQTLTQLALNQLHLLLQQQTSPSDTAAIIIEPVLGEGGYVPAPKEFLVGLREVCDEYGILLIVDEVQSGFGRTGAWWAIEGSESVEGDYEGSSSSGSGDGGAVRPDILVMAKGLANGFPLSGVVSRKEVTDKLKPGSMGGTYAGNAVSCAAACAVIDAMEEERVLENVKERSKHLLTSLHALQSDPALAPYILDVRGRGLMVAVEFASPAPLGGGWDPVYQNQDTGKPIPPNLATRVAKKCIEKGLLLLTTSVYEVVRFIPALNIGQGEMERGVGVFEDSLREVVGGWEGEGK</sequence>
<dbReference type="InterPro" id="IPR015421">
    <property type="entry name" value="PyrdxlP-dep_Trfase_major"/>
</dbReference>
<comment type="similarity">
    <text evidence="2 6">Belongs to the class-III pyridoxal-phosphate-dependent aminotransferase family.</text>
</comment>
<evidence type="ECO:0000256" key="3">
    <source>
        <dbReference type="ARBA" id="ARBA00022576"/>
    </source>
</evidence>
<keyword evidence="4" id="KW-0808">Transferase</keyword>
<comment type="cofactor">
    <cofactor evidence="1">
        <name>pyridoxal 5'-phosphate</name>
        <dbReference type="ChEBI" id="CHEBI:597326"/>
    </cofactor>
</comment>
<organism evidence="7 8">
    <name type="scientific">Dendrothele bispora (strain CBS 962.96)</name>
    <dbReference type="NCBI Taxonomy" id="1314807"/>
    <lineage>
        <taxon>Eukaryota</taxon>
        <taxon>Fungi</taxon>
        <taxon>Dikarya</taxon>
        <taxon>Basidiomycota</taxon>
        <taxon>Agaricomycotina</taxon>
        <taxon>Agaricomycetes</taxon>
        <taxon>Agaricomycetidae</taxon>
        <taxon>Agaricales</taxon>
        <taxon>Agaricales incertae sedis</taxon>
        <taxon>Dendrothele</taxon>
    </lineage>
</organism>
<dbReference type="SUPFAM" id="SSF53383">
    <property type="entry name" value="PLP-dependent transferases"/>
    <property type="match status" value="1"/>
</dbReference>
<reference evidence="7 8" key="1">
    <citation type="journal article" date="2019" name="Nat. Ecol. Evol.">
        <title>Megaphylogeny resolves global patterns of mushroom evolution.</title>
        <authorList>
            <person name="Varga T."/>
            <person name="Krizsan K."/>
            <person name="Foldi C."/>
            <person name="Dima B."/>
            <person name="Sanchez-Garcia M."/>
            <person name="Sanchez-Ramirez S."/>
            <person name="Szollosi G.J."/>
            <person name="Szarkandi J.G."/>
            <person name="Papp V."/>
            <person name="Albert L."/>
            <person name="Andreopoulos W."/>
            <person name="Angelini C."/>
            <person name="Antonin V."/>
            <person name="Barry K.W."/>
            <person name="Bougher N.L."/>
            <person name="Buchanan P."/>
            <person name="Buyck B."/>
            <person name="Bense V."/>
            <person name="Catcheside P."/>
            <person name="Chovatia M."/>
            <person name="Cooper J."/>
            <person name="Damon W."/>
            <person name="Desjardin D."/>
            <person name="Finy P."/>
            <person name="Geml J."/>
            <person name="Haridas S."/>
            <person name="Hughes K."/>
            <person name="Justo A."/>
            <person name="Karasinski D."/>
            <person name="Kautmanova I."/>
            <person name="Kiss B."/>
            <person name="Kocsube S."/>
            <person name="Kotiranta H."/>
            <person name="LaButti K.M."/>
            <person name="Lechner B.E."/>
            <person name="Liimatainen K."/>
            <person name="Lipzen A."/>
            <person name="Lukacs Z."/>
            <person name="Mihaltcheva S."/>
            <person name="Morgado L.N."/>
            <person name="Niskanen T."/>
            <person name="Noordeloos M.E."/>
            <person name="Ohm R.A."/>
            <person name="Ortiz-Santana B."/>
            <person name="Ovrebo C."/>
            <person name="Racz N."/>
            <person name="Riley R."/>
            <person name="Savchenko A."/>
            <person name="Shiryaev A."/>
            <person name="Soop K."/>
            <person name="Spirin V."/>
            <person name="Szebenyi C."/>
            <person name="Tomsovsky M."/>
            <person name="Tulloss R.E."/>
            <person name="Uehling J."/>
            <person name="Grigoriev I.V."/>
            <person name="Vagvolgyi C."/>
            <person name="Papp T."/>
            <person name="Martin F.M."/>
            <person name="Miettinen O."/>
            <person name="Hibbett D.S."/>
            <person name="Nagy L.G."/>
        </authorList>
    </citation>
    <scope>NUCLEOTIDE SEQUENCE [LARGE SCALE GENOMIC DNA]</scope>
    <source>
        <strain evidence="7 8">CBS 962.96</strain>
    </source>
</reference>
<accession>A0A4S8KYM0</accession>
<dbReference type="EMBL" id="ML179835">
    <property type="protein sequence ID" value="THU81149.1"/>
    <property type="molecule type" value="Genomic_DNA"/>
</dbReference>
<evidence type="ECO:0000313" key="7">
    <source>
        <dbReference type="EMBL" id="THU81149.1"/>
    </source>
</evidence>
<dbReference type="PANTHER" id="PTHR11986:SF79">
    <property type="entry name" value="ACETYLORNITHINE AMINOTRANSFERASE, MITOCHONDRIAL"/>
    <property type="match status" value="1"/>
</dbReference>
<protein>
    <recommendedName>
        <fullName evidence="9">Acetylornithine aminotransferase</fullName>
    </recommendedName>
</protein>
<dbReference type="GO" id="GO:0030170">
    <property type="term" value="F:pyridoxal phosphate binding"/>
    <property type="evidence" value="ECO:0007669"/>
    <property type="project" value="InterPro"/>
</dbReference>
<evidence type="ECO:0008006" key="9">
    <source>
        <dbReference type="Google" id="ProtNLM"/>
    </source>
</evidence>
<dbReference type="GO" id="GO:0008483">
    <property type="term" value="F:transaminase activity"/>
    <property type="evidence" value="ECO:0007669"/>
    <property type="project" value="UniProtKB-KW"/>
</dbReference>
<keyword evidence="8" id="KW-1185">Reference proteome</keyword>
<evidence type="ECO:0000256" key="1">
    <source>
        <dbReference type="ARBA" id="ARBA00001933"/>
    </source>
</evidence>
<evidence type="ECO:0000313" key="8">
    <source>
        <dbReference type="Proteomes" id="UP000297245"/>
    </source>
</evidence>
<proteinExistence type="inferred from homology"/>
<keyword evidence="5 6" id="KW-0663">Pyridoxal phosphate</keyword>
<dbReference type="CDD" id="cd00610">
    <property type="entry name" value="OAT_like"/>
    <property type="match status" value="1"/>
</dbReference>
<dbReference type="FunFam" id="3.40.640.10:FF:000013">
    <property type="entry name" value="4-aminobutyrate aminotransferase"/>
    <property type="match status" value="1"/>
</dbReference>
<dbReference type="Gene3D" id="3.90.1150.10">
    <property type="entry name" value="Aspartate Aminotransferase, domain 1"/>
    <property type="match status" value="1"/>
</dbReference>
<dbReference type="Pfam" id="PF00202">
    <property type="entry name" value="Aminotran_3"/>
    <property type="match status" value="1"/>
</dbReference>
<dbReference type="Gene3D" id="3.40.640.10">
    <property type="entry name" value="Type I PLP-dependent aspartate aminotransferase-like (Major domain)"/>
    <property type="match status" value="1"/>
</dbReference>
<evidence type="ECO:0000256" key="4">
    <source>
        <dbReference type="ARBA" id="ARBA00022679"/>
    </source>
</evidence>
<dbReference type="Proteomes" id="UP000297245">
    <property type="component" value="Unassembled WGS sequence"/>
</dbReference>
<dbReference type="InterPro" id="IPR050103">
    <property type="entry name" value="Class-III_PLP-dep_AT"/>
</dbReference>
<keyword evidence="3" id="KW-0032">Aminotransferase</keyword>
<dbReference type="GO" id="GO:0042802">
    <property type="term" value="F:identical protein binding"/>
    <property type="evidence" value="ECO:0007669"/>
    <property type="project" value="TreeGrafter"/>
</dbReference>
<gene>
    <name evidence="7" type="ORF">K435DRAFT_767483</name>
</gene>
<dbReference type="InterPro" id="IPR005814">
    <property type="entry name" value="Aminotrans_3"/>
</dbReference>
<dbReference type="OrthoDB" id="10260828at2759"/>
<name>A0A4S8KYM0_DENBC</name>
<dbReference type="InterPro" id="IPR015422">
    <property type="entry name" value="PyrdxlP-dep_Trfase_small"/>
</dbReference>
<dbReference type="PANTHER" id="PTHR11986">
    <property type="entry name" value="AMINOTRANSFERASE CLASS III"/>
    <property type="match status" value="1"/>
</dbReference>
<evidence type="ECO:0000256" key="6">
    <source>
        <dbReference type="RuleBase" id="RU003560"/>
    </source>
</evidence>
<evidence type="ECO:0000256" key="5">
    <source>
        <dbReference type="ARBA" id="ARBA00022898"/>
    </source>
</evidence>
<dbReference type="AlphaFoldDB" id="A0A4S8KYM0"/>
<evidence type="ECO:0000256" key="2">
    <source>
        <dbReference type="ARBA" id="ARBA00008954"/>
    </source>
</evidence>